<feature type="transmembrane region" description="Helical" evidence="9">
    <location>
        <begin position="328"/>
        <end position="348"/>
    </location>
</feature>
<keyword evidence="5 9" id="KW-0812">Transmembrane</keyword>
<evidence type="ECO:0000256" key="7">
    <source>
        <dbReference type="ARBA" id="ARBA00022989"/>
    </source>
</evidence>
<feature type="transmembrane region" description="Helical" evidence="9">
    <location>
        <begin position="285"/>
        <end position="307"/>
    </location>
</feature>
<evidence type="ECO:0000313" key="10">
    <source>
        <dbReference type="EMBL" id="AEP35719.1"/>
    </source>
</evidence>
<proteinExistence type="predicted"/>
<keyword evidence="6" id="KW-0029">Amino-acid transport</keyword>
<evidence type="ECO:0000256" key="2">
    <source>
        <dbReference type="ARBA" id="ARBA00022448"/>
    </source>
</evidence>
<dbReference type="Gene3D" id="1.20.1740.10">
    <property type="entry name" value="Amino acid/polyamine transporter I"/>
    <property type="match status" value="1"/>
</dbReference>
<keyword evidence="3" id="KW-1003">Cell membrane</keyword>
<evidence type="ECO:0000313" key="11">
    <source>
        <dbReference type="Proteomes" id="UP000009287"/>
    </source>
</evidence>
<evidence type="ECO:0000256" key="1">
    <source>
        <dbReference type="ARBA" id="ARBA00004429"/>
    </source>
</evidence>
<evidence type="ECO:0000256" key="6">
    <source>
        <dbReference type="ARBA" id="ARBA00022970"/>
    </source>
</evidence>
<dbReference type="PANTHER" id="PTHR32195">
    <property type="entry name" value="OS07G0662800 PROTEIN"/>
    <property type="match status" value="1"/>
</dbReference>
<sequence>MESRSRKSMRLSKKGILMINKMLGGALLVAGTTIGAGVLAVPVSTSEGGFLPTTLLYIVSWFIAVASGYCFLEVLTWTHSRKNVNMVSMAEYTLGHKSKIIMWLVYLLLFYSLLVAYFCDGGNILMRVMGCRSWDTPWIRHAMPVVFFALFSPLLMAKTSIIDQCNRVFVFGLGIAFAMFCYFGFPLMKTDLLVRSAWGATLKGFPILFLAFGFQNVVPTLYHYMDKNVKDVKKAIVIGSSIPLVLYIIWEAIVLGAVPISFLEQAKVEGWTAIGALQTALKCSAFYVAGEFFGFFALISSFIGVSLGLKDFFIDAFQWDEKKRKVEIFFLVFVFPLVWAVFYPGIVLKCLECTGALGETIVLGVFPILMVWKGRYGKKRYYGKRILPGGKGTLLVMSGLVLLNLVLIAQKFLGY</sequence>
<feature type="transmembrane region" description="Helical" evidence="9">
    <location>
        <begin position="354"/>
        <end position="372"/>
    </location>
</feature>
<dbReference type="InterPro" id="IPR018227">
    <property type="entry name" value="Amino_acid_transport_2"/>
</dbReference>
<dbReference type="PATRIC" id="fig|580047.4.peg.906"/>
<organism evidence="10 11">
    <name type="scientific">Chlamydia trachomatis serovar A (strain A2497)</name>
    <dbReference type="NCBI Taxonomy" id="580047"/>
    <lineage>
        <taxon>Bacteria</taxon>
        <taxon>Pseudomonadati</taxon>
        <taxon>Chlamydiota</taxon>
        <taxon>Chlamydiia</taxon>
        <taxon>Chlamydiales</taxon>
        <taxon>Chlamydiaceae</taxon>
        <taxon>Chlamydia/Chlamydophila group</taxon>
        <taxon>Chlamydia</taxon>
    </lineage>
</organism>
<evidence type="ECO:0000256" key="4">
    <source>
        <dbReference type="ARBA" id="ARBA00022519"/>
    </source>
</evidence>
<keyword evidence="7 9" id="KW-1133">Transmembrane helix</keyword>
<keyword evidence="8 9" id="KW-0472">Membrane</keyword>
<gene>
    <name evidence="10" type="ordered locus">CTO_0890</name>
</gene>
<keyword evidence="2" id="KW-0813">Transport</keyword>
<feature type="transmembrane region" description="Helical" evidence="9">
    <location>
        <begin position="100"/>
        <end position="118"/>
    </location>
</feature>
<evidence type="ECO:0000256" key="5">
    <source>
        <dbReference type="ARBA" id="ARBA00022692"/>
    </source>
</evidence>
<feature type="transmembrane region" description="Helical" evidence="9">
    <location>
        <begin position="138"/>
        <end position="156"/>
    </location>
</feature>
<dbReference type="AlphaFoldDB" id="G4NPP6"/>
<dbReference type="GO" id="GO:0015173">
    <property type="term" value="F:aromatic amino acid transmembrane transporter activity"/>
    <property type="evidence" value="ECO:0007669"/>
    <property type="project" value="InterPro"/>
</dbReference>
<comment type="subcellular location">
    <subcellularLocation>
        <location evidence="1">Cell inner membrane</location>
        <topology evidence="1">Multi-pass membrane protein</topology>
    </subcellularLocation>
</comment>
<dbReference type="PANTHER" id="PTHR32195:SF26">
    <property type="entry name" value="TRYPTOPHAN OR TYROSINE TRANSPORTER PROTEIN"/>
    <property type="match status" value="1"/>
</dbReference>
<feature type="transmembrane region" description="Helical" evidence="9">
    <location>
        <begin position="236"/>
        <end position="262"/>
    </location>
</feature>
<evidence type="ECO:0000256" key="8">
    <source>
        <dbReference type="ARBA" id="ARBA00023136"/>
    </source>
</evidence>
<keyword evidence="4" id="KW-0997">Cell inner membrane</keyword>
<evidence type="ECO:0000256" key="9">
    <source>
        <dbReference type="SAM" id="Phobius"/>
    </source>
</evidence>
<evidence type="ECO:0000256" key="3">
    <source>
        <dbReference type="ARBA" id="ARBA00022475"/>
    </source>
</evidence>
<accession>G4NPP6</accession>
<dbReference type="KEGG" id="cra:CTO_0890"/>
<dbReference type="Proteomes" id="UP000009287">
    <property type="component" value="Chromosome"/>
</dbReference>
<dbReference type="GO" id="GO:0005886">
    <property type="term" value="C:plasma membrane"/>
    <property type="evidence" value="ECO:0007669"/>
    <property type="project" value="UniProtKB-SubCell"/>
</dbReference>
<dbReference type="EMBL" id="CP002401">
    <property type="protein sequence ID" value="AEP35719.1"/>
    <property type="molecule type" value="Genomic_DNA"/>
</dbReference>
<dbReference type="Pfam" id="PF03222">
    <property type="entry name" value="Trp_Tyr_perm"/>
    <property type="match status" value="1"/>
</dbReference>
<feature type="transmembrane region" description="Helical" evidence="9">
    <location>
        <begin position="393"/>
        <end position="413"/>
    </location>
</feature>
<name>G4NPP6_CHLT4</name>
<feature type="transmembrane region" description="Helical" evidence="9">
    <location>
        <begin position="205"/>
        <end position="224"/>
    </location>
</feature>
<dbReference type="GO" id="GO:0003333">
    <property type="term" value="P:amino acid transmembrane transport"/>
    <property type="evidence" value="ECO:0007669"/>
    <property type="project" value="InterPro"/>
</dbReference>
<reference evidence="10 11" key="1">
    <citation type="journal article" date="2011" name="J. Exp. Med.">
        <title>A live-attenuated chlamydial vaccine protects against trachoma in nonhuman primates.</title>
        <authorList>
            <person name="Kari L."/>
            <person name="Whitmire W.M."/>
            <person name="Olivares-Zavaleta N."/>
            <person name="Goheen M.M."/>
            <person name="Taylor L.D."/>
            <person name="Carlson J.H."/>
            <person name="Sturdevant G.L."/>
            <person name="Lu C."/>
            <person name="Bakios L.E."/>
            <person name="Randall L.B."/>
            <person name="Parnell M.J."/>
            <person name="Zhong G."/>
            <person name="Caldwell H.D."/>
        </authorList>
    </citation>
    <scope>NUCLEOTIDE SEQUENCE [LARGE SCALE GENOMIC DNA]</scope>
    <source>
        <strain evidence="10 11">A2497</strain>
    </source>
</reference>
<dbReference type="NCBIfam" id="TIGR00837">
    <property type="entry name" value="araaP"/>
    <property type="match status" value="1"/>
</dbReference>
<feature type="transmembrane region" description="Helical" evidence="9">
    <location>
        <begin position="168"/>
        <end position="185"/>
    </location>
</feature>
<dbReference type="PRINTS" id="PR00166">
    <property type="entry name" value="AROAAPRMEASE"/>
</dbReference>
<dbReference type="InterPro" id="IPR013059">
    <property type="entry name" value="Trp_tyr_transpt"/>
</dbReference>
<protein>
    <submittedName>
        <fullName evidence="10">Tyrosine-specific transport protein</fullName>
    </submittedName>
</protein>
<feature type="transmembrane region" description="Helical" evidence="9">
    <location>
        <begin position="56"/>
        <end position="79"/>
    </location>
</feature>